<comment type="function">
    <text evidence="1 13">Converts 2,5-diamino-6-(ribosylamino)-4(3h)-pyrimidinone 5'-phosphate into 5-amino-6-(ribosylamino)-2,4(1h,3h)-pyrimidinedione 5'-phosphate.</text>
</comment>
<comment type="pathway">
    <text evidence="3 13">Cofactor biosynthesis; riboflavin biosynthesis; 5-amino-6-(D-ribitylamino)uracil from GTP: step 3/4.</text>
</comment>
<evidence type="ECO:0000313" key="18">
    <source>
        <dbReference type="EMBL" id="PPI87028.1"/>
    </source>
</evidence>
<keyword evidence="8 13" id="KW-0378">Hydrolase</keyword>
<name>A0A2P5SXG0_9GAMM</name>
<feature type="binding site" evidence="15">
    <location>
        <position position="196"/>
    </location>
    <ligand>
        <name>NADP(+)</name>
        <dbReference type="ChEBI" id="CHEBI:58349"/>
    </ligand>
</feature>
<organism evidence="18 19">
    <name type="scientific">Candidatus Pantoea edessiphila</name>
    <dbReference type="NCBI Taxonomy" id="2044610"/>
    <lineage>
        <taxon>Bacteria</taxon>
        <taxon>Pseudomonadati</taxon>
        <taxon>Pseudomonadota</taxon>
        <taxon>Gammaproteobacteria</taxon>
        <taxon>Enterobacterales</taxon>
        <taxon>Erwiniaceae</taxon>
        <taxon>Pantoea</taxon>
    </lineage>
</organism>
<evidence type="ECO:0000256" key="13">
    <source>
        <dbReference type="PIRNR" id="PIRNR006769"/>
    </source>
</evidence>
<evidence type="ECO:0000256" key="5">
    <source>
        <dbReference type="ARBA" id="ARBA00007417"/>
    </source>
</evidence>
<feature type="binding site" evidence="16">
    <location>
        <position position="50"/>
    </location>
    <ligand>
        <name>Zn(2+)</name>
        <dbReference type="ChEBI" id="CHEBI:29105"/>
        <note>catalytic</note>
    </ligand>
</feature>
<dbReference type="InterPro" id="IPR002734">
    <property type="entry name" value="RibDG_C"/>
</dbReference>
<feature type="binding site" evidence="15">
    <location>
        <position position="154"/>
    </location>
    <ligand>
        <name>NADP(+)</name>
        <dbReference type="ChEBI" id="CHEBI:58349"/>
    </ligand>
</feature>
<dbReference type="RefSeq" id="WP_136131915.1">
    <property type="nucleotide sequence ID" value="NZ_PDKS01000005.1"/>
</dbReference>
<dbReference type="GO" id="GO:0008270">
    <property type="term" value="F:zinc ion binding"/>
    <property type="evidence" value="ECO:0007669"/>
    <property type="project" value="InterPro"/>
</dbReference>
<proteinExistence type="inferred from homology"/>
<dbReference type="AlphaFoldDB" id="A0A2P5SXG0"/>
<dbReference type="PANTHER" id="PTHR38011:SF7">
    <property type="entry name" value="2,5-DIAMINO-6-RIBOSYLAMINO-4(3H)-PYRIMIDINONE 5'-PHOSPHATE REDUCTASE"/>
    <property type="match status" value="1"/>
</dbReference>
<dbReference type="InterPro" id="IPR004794">
    <property type="entry name" value="Eubact_RibD"/>
</dbReference>
<dbReference type="GO" id="GO:0008703">
    <property type="term" value="F:5-amino-6-(5-phosphoribosylamino)uracil reductase activity"/>
    <property type="evidence" value="ECO:0007669"/>
    <property type="project" value="UniProtKB-EC"/>
</dbReference>
<evidence type="ECO:0000256" key="14">
    <source>
        <dbReference type="PIRSR" id="PIRSR006769-1"/>
    </source>
</evidence>
<keyword evidence="7 13" id="KW-0479">Metal-binding</keyword>
<dbReference type="PIRSF" id="PIRSF006769">
    <property type="entry name" value="RibD"/>
    <property type="match status" value="1"/>
</dbReference>
<comment type="caution">
    <text evidence="18">The sequence shown here is derived from an EMBL/GenBank/DDBJ whole genome shotgun (WGS) entry which is preliminary data.</text>
</comment>
<dbReference type="NCBIfam" id="TIGR00326">
    <property type="entry name" value="eubact_ribD"/>
    <property type="match status" value="1"/>
</dbReference>
<evidence type="ECO:0000256" key="7">
    <source>
        <dbReference type="ARBA" id="ARBA00022723"/>
    </source>
</evidence>
<dbReference type="PANTHER" id="PTHR38011">
    <property type="entry name" value="DIHYDROFOLATE REDUCTASE FAMILY PROTEIN (AFU_ORTHOLOGUE AFUA_8G06820)"/>
    <property type="match status" value="1"/>
</dbReference>
<evidence type="ECO:0000256" key="4">
    <source>
        <dbReference type="ARBA" id="ARBA00005259"/>
    </source>
</evidence>
<evidence type="ECO:0000256" key="10">
    <source>
        <dbReference type="ARBA" id="ARBA00022857"/>
    </source>
</evidence>
<comment type="catalytic activity">
    <reaction evidence="13">
        <text>2,5-diamino-6-hydroxy-4-(5-phosphoribosylamino)-pyrimidine + H2O + H(+) = 5-amino-6-(5-phospho-D-ribosylamino)uracil + NH4(+)</text>
        <dbReference type="Rhea" id="RHEA:21868"/>
        <dbReference type="ChEBI" id="CHEBI:15377"/>
        <dbReference type="ChEBI" id="CHEBI:15378"/>
        <dbReference type="ChEBI" id="CHEBI:28938"/>
        <dbReference type="ChEBI" id="CHEBI:58453"/>
        <dbReference type="ChEBI" id="CHEBI:58614"/>
        <dbReference type="EC" id="3.5.4.26"/>
    </reaction>
</comment>
<dbReference type="Pfam" id="PF00383">
    <property type="entry name" value="dCMP_cyt_deam_1"/>
    <property type="match status" value="1"/>
</dbReference>
<evidence type="ECO:0000256" key="2">
    <source>
        <dbReference type="ARBA" id="ARBA00004882"/>
    </source>
</evidence>
<dbReference type="PROSITE" id="PS51747">
    <property type="entry name" value="CYT_DCMP_DEAMINASES_2"/>
    <property type="match status" value="1"/>
</dbReference>
<dbReference type="InterPro" id="IPR011549">
    <property type="entry name" value="RibD_C"/>
</dbReference>
<evidence type="ECO:0000256" key="16">
    <source>
        <dbReference type="PIRSR" id="PIRSR006769-3"/>
    </source>
</evidence>
<comment type="pathway">
    <text evidence="2 13">Cofactor biosynthesis; riboflavin biosynthesis; 5-amino-6-(D-ribitylamino)uracil from GTP: step 2/4.</text>
</comment>
<keyword evidence="9 13" id="KW-0862">Zinc</keyword>
<protein>
    <recommendedName>
        <fullName evidence="13">Riboflavin biosynthesis protein RibD</fullName>
    </recommendedName>
    <domain>
        <recommendedName>
            <fullName evidence="13">Diaminohydroxyphosphoribosylaminopyrimidine deaminase</fullName>
            <shortName evidence="13">DRAP deaminase</shortName>
            <ecNumber evidence="13">3.5.4.26</ecNumber>
        </recommendedName>
        <alternativeName>
            <fullName evidence="13">Riboflavin-specific deaminase</fullName>
        </alternativeName>
    </domain>
    <domain>
        <recommendedName>
            <fullName evidence="13">5-amino-6-(5-phosphoribosylamino)uracil reductase</fullName>
            <ecNumber evidence="13">1.1.1.193</ecNumber>
        </recommendedName>
        <alternativeName>
            <fullName evidence="13">HTP reductase</fullName>
        </alternativeName>
    </domain>
</protein>
<dbReference type="InterPro" id="IPR002125">
    <property type="entry name" value="CMP_dCMP_dom"/>
</dbReference>
<dbReference type="InterPro" id="IPR050765">
    <property type="entry name" value="Riboflavin_Biosynth_HTPR"/>
</dbReference>
<evidence type="ECO:0000256" key="9">
    <source>
        <dbReference type="ARBA" id="ARBA00022833"/>
    </source>
</evidence>
<feature type="binding site" evidence="15">
    <location>
        <position position="168"/>
    </location>
    <ligand>
        <name>substrate</name>
    </ligand>
</feature>
<feature type="active site" description="Proton donor" evidence="14">
    <location>
        <position position="52"/>
    </location>
</feature>
<gene>
    <name evidence="18" type="ORF">CRV11_03215</name>
</gene>
<comment type="catalytic activity">
    <reaction evidence="13">
        <text>5-amino-6-(5-phospho-D-ribitylamino)uracil + NADP(+) = 5-amino-6-(5-phospho-D-ribosylamino)uracil + NADPH + H(+)</text>
        <dbReference type="Rhea" id="RHEA:17845"/>
        <dbReference type="ChEBI" id="CHEBI:15378"/>
        <dbReference type="ChEBI" id="CHEBI:57783"/>
        <dbReference type="ChEBI" id="CHEBI:58349"/>
        <dbReference type="ChEBI" id="CHEBI:58421"/>
        <dbReference type="ChEBI" id="CHEBI:58453"/>
        <dbReference type="EC" id="1.1.1.193"/>
    </reaction>
</comment>
<dbReference type="SUPFAM" id="SSF53597">
    <property type="entry name" value="Dihydrofolate reductase-like"/>
    <property type="match status" value="1"/>
</dbReference>
<dbReference type="NCBIfam" id="NF008052">
    <property type="entry name" value="PRK10786.1"/>
    <property type="match status" value="1"/>
</dbReference>
<evidence type="ECO:0000313" key="19">
    <source>
        <dbReference type="Proteomes" id="UP000296034"/>
    </source>
</evidence>
<dbReference type="Pfam" id="PF01872">
    <property type="entry name" value="RibD_C"/>
    <property type="match status" value="1"/>
</dbReference>
<dbReference type="InterPro" id="IPR016193">
    <property type="entry name" value="Cytidine_deaminase-like"/>
</dbReference>
<dbReference type="PROSITE" id="PS00903">
    <property type="entry name" value="CYT_DCMP_DEAMINASES_1"/>
    <property type="match status" value="1"/>
</dbReference>
<dbReference type="NCBIfam" id="TIGR00227">
    <property type="entry name" value="ribD_Cterm"/>
    <property type="match status" value="1"/>
</dbReference>
<evidence type="ECO:0000256" key="12">
    <source>
        <dbReference type="ARBA" id="ARBA00023268"/>
    </source>
</evidence>
<dbReference type="CDD" id="cd01284">
    <property type="entry name" value="Riboflavin_deaminase-reductase"/>
    <property type="match status" value="1"/>
</dbReference>
<keyword evidence="6 13" id="KW-0686">Riboflavin biosynthesis</keyword>
<dbReference type="EC" id="3.5.4.26" evidence="13"/>
<evidence type="ECO:0000259" key="17">
    <source>
        <dbReference type="PROSITE" id="PS51747"/>
    </source>
</evidence>
<evidence type="ECO:0000256" key="1">
    <source>
        <dbReference type="ARBA" id="ARBA00002151"/>
    </source>
</evidence>
<comment type="similarity">
    <text evidence="4 13">In the N-terminal section; belongs to the cytidine and deoxycytidylate deaminase family.</text>
</comment>
<keyword evidence="12" id="KW-0511">Multifunctional enzyme</keyword>
<evidence type="ECO:0000256" key="15">
    <source>
        <dbReference type="PIRSR" id="PIRSR006769-2"/>
    </source>
</evidence>
<keyword evidence="11 13" id="KW-0560">Oxidoreductase</keyword>
<dbReference type="EMBL" id="PDKS01000005">
    <property type="protein sequence ID" value="PPI87028.1"/>
    <property type="molecule type" value="Genomic_DNA"/>
</dbReference>
<dbReference type="GO" id="GO:0009231">
    <property type="term" value="P:riboflavin biosynthetic process"/>
    <property type="evidence" value="ECO:0007669"/>
    <property type="project" value="UniProtKB-UniPathway"/>
</dbReference>
<dbReference type="Gene3D" id="3.40.430.10">
    <property type="entry name" value="Dihydrofolate Reductase, subunit A"/>
    <property type="match status" value="1"/>
</dbReference>
<feature type="domain" description="CMP/dCMP-type deaminase" evidence="17">
    <location>
        <begin position="1"/>
        <end position="122"/>
    </location>
</feature>
<feature type="binding site" evidence="15">
    <location>
        <position position="200"/>
    </location>
    <ligand>
        <name>NADP(+)</name>
        <dbReference type="ChEBI" id="CHEBI:58349"/>
    </ligand>
</feature>
<evidence type="ECO:0000256" key="11">
    <source>
        <dbReference type="ARBA" id="ARBA00023002"/>
    </source>
</evidence>
<feature type="binding site" evidence="16">
    <location>
        <position position="75"/>
    </location>
    <ligand>
        <name>Zn(2+)</name>
        <dbReference type="ChEBI" id="CHEBI:29105"/>
        <note>catalytic</note>
    </ligand>
</feature>
<dbReference type="SUPFAM" id="SSF53927">
    <property type="entry name" value="Cytidine deaminase-like"/>
    <property type="match status" value="1"/>
</dbReference>
<dbReference type="Proteomes" id="UP000296034">
    <property type="component" value="Unassembled WGS sequence"/>
</dbReference>
<evidence type="ECO:0000256" key="6">
    <source>
        <dbReference type="ARBA" id="ARBA00022619"/>
    </source>
</evidence>
<feature type="binding site" evidence="15">
    <location>
        <position position="170"/>
    </location>
    <ligand>
        <name>NADP(+)</name>
        <dbReference type="ChEBI" id="CHEBI:58349"/>
    </ligand>
</feature>
<dbReference type="InterPro" id="IPR016192">
    <property type="entry name" value="APOBEC/CMP_deaminase_Zn-bd"/>
</dbReference>
<dbReference type="Gene3D" id="3.40.140.10">
    <property type="entry name" value="Cytidine Deaminase, domain 2"/>
    <property type="match status" value="1"/>
</dbReference>
<sequence>MPDKVFMSRALKLAKRGMFSTAPNPNVGCVIVNNGNIVGEGWHQQTGKDHAEIHALKKAGSKAQDSTVYVTLEPCCHYGLTAPCCYSLIKAGVNRIVCAVKDPNPKVSGKGLSLLQQAGITVNHGLMMKESKEINRGFFKRMHTGHPWLQLKLGTSLDGRIAMNNGESKWITSQDARNDAQLYRAQSSAIISTSSTVLADDPCLTVRWSQIKQKTNFFSNKKQLRQPLRVIIDRNNRITPKYKLINQPGETWLIRKKQDDNVWPSNVIQIVLPDFKQKDNLSQILSLLGKHQINNALVEAGGTFAGTLIQSGLIDELIIYIAPKILGGDSISFCTLSGLSNLKDVPTFLYSDVKKIGNDIRLILIPVKSRKNLLITDR</sequence>
<feature type="binding site" evidence="15">
    <location>
        <position position="204"/>
    </location>
    <ligand>
        <name>substrate</name>
    </ligand>
</feature>
<dbReference type="UniPathway" id="UPA00275">
    <property type="reaction ID" value="UER00401"/>
</dbReference>
<dbReference type="EC" id="1.1.1.193" evidence="13"/>
<accession>A0A2P5SXG0</accession>
<dbReference type="InterPro" id="IPR024072">
    <property type="entry name" value="DHFR-like_dom_sf"/>
</dbReference>
<dbReference type="FunFam" id="3.40.140.10:FF:000025">
    <property type="entry name" value="Riboflavin biosynthesis protein RibD"/>
    <property type="match status" value="1"/>
</dbReference>
<dbReference type="GO" id="GO:0050661">
    <property type="term" value="F:NADP binding"/>
    <property type="evidence" value="ECO:0007669"/>
    <property type="project" value="InterPro"/>
</dbReference>
<feature type="binding site" evidence="15">
    <location>
        <position position="299"/>
    </location>
    <ligand>
        <name>substrate</name>
    </ligand>
</feature>
<dbReference type="GO" id="GO:0008835">
    <property type="term" value="F:diaminohydroxyphosphoribosylaminopyrimidine deaminase activity"/>
    <property type="evidence" value="ECO:0007669"/>
    <property type="project" value="UniProtKB-EC"/>
</dbReference>
<evidence type="ECO:0000256" key="8">
    <source>
        <dbReference type="ARBA" id="ARBA00022801"/>
    </source>
</evidence>
<feature type="binding site" evidence="15">
    <location>
        <position position="184"/>
    </location>
    <ligand>
        <name>substrate</name>
    </ligand>
</feature>
<comment type="cofactor">
    <cofactor evidence="13 16">
        <name>Zn(2+)</name>
        <dbReference type="ChEBI" id="CHEBI:29105"/>
    </cofactor>
    <text evidence="13 16">Binds 1 zinc ion.</text>
</comment>
<feature type="binding site" evidence="15">
    <location>
        <position position="207"/>
    </location>
    <ligand>
        <name>substrate</name>
    </ligand>
</feature>
<keyword evidence="10 13" id="KW-0521">NADP</keyword>
<evidence type="ECO:0000256" key="3">
    <source>
        <dbReference type="ARBA" id="ARBA00004910"/>
    </source>
</evidence>
<reference evidence="18 19" key="1">
    <citation type="journal article" date="2018" name="Genome Biol. Evol.">
        <title>Cladogenesis and Genomic Streamlining in Extracellular Endosymbionts of Tropical Stink Bugs.</title>
        <authorList>
            <person name="Otero-Bravo A."/>
            <person name="Goffredi S."/>
            <person name="Sabree Z.L."/>
        </authorList>
    </citation>
    <scope>NUCLEOTIDE SEQUENCE [LARGE SCALE GENOMIC DNA]</scope>
    <source>
        <strain evidence="18 19">SoET</strain>
    </source>
</reference>
<feature type="binding site" evidence="16">
    <location>
        <position position="84"/>
    </location>
    <ligand>
        <name>Zn(2+)</name>
        <dbReference type="ChEBI" id="CHEBI:29105"/>
        <note>catalytic</note>
    </ligand>
</feature>
<comment type="similarity">
    <text evidence="5 13">In the C-terminal section; belongs to the HTP reductase family.</text>
</comment>
<dbReference type="OrthoDB" id="9800865at2"/>